<evidence type="ECO:0000313" key="2">
    <source>
        <dbReference type="Proteomes" id="UP001432180"/>
    </source>
</evidence>
<dbReference type="EMBL" id="CP121472">
    <property type="protein sequence ID" value="WPL16042.1"/>
    <property type="molecule type" value="Genomic_DNA"/>
</dbReference>
<gene>
    <name evidence="1" type="ORF">Thiowin_00975</name>
</gene>
<sequence length="88" mass="10249">MKQPLRTSISERLPMQLERKDSLFAKRLQQWKSEYRRRTMAAGLPLPWPASALIGLGQLPNLWRMVQACEQQFALLLQFARQVVAKAR</sequence>
<keyword evidence="2" id="KW-1185">Reference proteome</keyword>
<dbReference type="Proteomes" id="UP001432180">
    <property type="component" value="Chromosome"/>
</dbReference>
<accession>A0ABZ0S691</accession>
<evidence type="ECO:0000313" key="1">
    <source>
        <dbReference type="EMBL" id="WPL16042.1"/>
    </source>
</evidence>
<proteinExistence type="predicted"/>
<organism evidence="1 2">
    <name type="scientific">Thiorhodovibrio winogradskyi</name>
    <dbReference type="NCBI Taxonomy" id="77007"/>
    <lineage>
        <taxon>Bacteria</taxon>
        <taxon>Pseudomonadati</taxon>
        <taxon>Pseudomonadota</taxon>
        <taxon>Gammaproteobacteria</taxon>
        <taxon>Chromatiales</taxon>
        <taxon>Chromatiaceae</taxon>
        <taxon>Thiorhodovibrio</taxon>
    </lineage>
</organism>
<reference evidence="1 2" key="1">
    <citation type="journal article" date="2023" name="Microorganisms">
        <title>Thiorhodovibrio frisius and Trv. litoralis spp. nov., Two Novel Members from a Clade of Fastidious Purple Sulfur Bacteria That Exhibit Unique Red-Shifted Light-Harvesting Capabilities.</title>
        <authorList>
            <person name="Methner A."/>
            <person name="Kuzyk S.B."/>
            <person name="Petersen J."/>
            <person name="Bauer S."/>
            <person name="Brinkmann H."/>
            <person name="Sichau K."/>
            <person name="Wanner G."/>
            <person name="Wolf J."/>
            <person name="Neumann-Schaal M."/>
            <person name="Henke P."/>
            <person name="Tank M."/>
            <person name="Sproer C."/>
            <person name="Bunk B."/>
            <person name="Overmann J."/>
        </authorList>
    </citation>
    <scope>NUCLEOTIDE SEQUENCE [LARGE SCALE GENOMIC DNA]</scope>
    <source>
        <strain evidence="1 2">DSM 6702</strain>
    </source>
</reference>
<evidence type="ECO:0008006" key="3">
    <source>
        <dbReference type="Google" id="ProtNLM"/>
    </source>
</evidence>
<protein>
    <recommendedName>
        <fullName evidence="3">Transposase</fullName>
    </recommendedName>
</protein>
<name>A0ABZ0S691_9GAMM</name>